<organism evidence="1 2">
    <name type="scientific">Dermatophagoides farinae</name>
    <name type="common">American house dust mite</name>
    <dbReference type="NCBI Taxonomy" id="6954"/>
    <lineage>
        <taxon>Eukaryota</taxon>
        <taxon>Metazoa</taxon>
        <taxon>Ecdysozoa</taxon>
        <taxon>Arthropoda</taxon>
        <taxon>Chelicerata</taxon>
        <taxon>Arachnida</taxon>
        <taxon>Acari</taxon>
        <taxon>Acariformes</taxon>
        <taxon>Sarcoptiformes</taxon>
        <taxon>Astigmata</taxon>
        <taxon>Psoroptidia</taxon>
        <taxon>Analgoidea</taxon>
        <taxon>Pyroglyphidae</taxon>
        <taxon>Dermatophagoidinae</taxon>
        <taxon>Dermatophagoides</taxon>
    </lineage>
</organism>
<dbReference type="EMBL" id="ASGP02000003">
    <property type="protein sequence ID" value="KAH9518308.1"/>
    <property type="molecule type" value="Genomic_DNA"/>
</dbReference>
<dbReference type="AlphaFoldDB" id="A0A922L4T7"/>
<protein>
    <submittedName>
        <fullName evidence="1">Uncharacterized protein</fullName>
    </submittedName>
</protein>
<proteinExistence type="predicted"/>
<comment type="caution">
    <text evidence="1">The sequence shown here is derived from an EMBL/GenBank/DDBJ whole genome shotgun (WGS) entry which is preliminary data.</text>
</comment>
<evidence type="ECO:0000313" key="2">
    <source>
        <dbReference type="Proteomes" id="UP000790347"/>
    </source>
</evidence>
<dbReference type="Proteomes" id="UP000790347">
    <property type="component" value="Unassembled WGS sequence"/>
</dbReference>
<sequence>MCHFRTELEIIEIKVKNNGYLDNDTFEFDRFLFRYQLLNNKYILRQRRQRQLPKSIDKFELN</sequence>
<keyword evidence="2" id="KW-1185">Reference proteome</keyword>
<reference evidence="1" key="1">
    <citation type="submission" date="2013-05" db="EMBL/GenBank/DDBJ databases">
        <authorList>
            <person name="Yim A.K.Y."/>
            <person name="Chan T.F."/>
            <person name="Ji K.M."/>
            <person name="Liu X.Y."/>
            <person name="Zhou J.W."/>
            <person name="Li R.Q."/>
            <person name="Yang K.Y."/>
            <person name="Li J."/>
            <person name="Li M."/>
            <person name="Law P.T.W."/>
            <person name="Wu Y.L."/>
            <person name="Cai Z.L."/>
            <person name="Qin H."/>
            <person name="Bao Y."/>
            <person name="Leung R.K.K."/>
            <person name="Ng P.K.S."/>
            <person name="Zou J."/>
            <person name="Zhong X.J."/>
            <person name="Ran P.X."/>
            <person name="Zhong N.S."/>
            <person name="Liu Z.G."/>
            <person name="Tsui S.K.W."/>
        </authorList>
    </citation>
    <scope>NUCLEOTIDE SEQUENCE</scope>
    <source>
        <strain evidence="1">Derf</strain>
        <tissue evidence="1">Whole organism</tissue>
    </source>
</reference>
<gene>
    <name evidence="1" type="ORF">DERF_008898</name>
</gene>
<reference evidence="1" key="2">
    <citation type="journal article" date="2022" name="Res Sq">
        <title>Comparative Genomics Reveals Insights into the Divergent Evolution of Astigmatic Mites and Household Pest Adaptations.</title>
        <authorList>
            <person name="Xiong Q."/>
            <person name="Wan A.T.-Y."/>
            <person name="Liu X.-Y."/>
            <person name="Fung C.S.-H."/>
            <person name="Xiao X."/>
            <person name="Malainual N."/>
            <person name="Hou J."/>
            <person name="Wang L."/>
            <person name="Wang M."/>
            <person name="Yang K."/>
            <person name="Cui Y."/>
            <person name="Leung E."/>
            <person name="Nong W."/>
            <person name="Shin S.-K."/>
            <person name="Au S."/>
            <person name="Jeong K.Y."/>
            <person name="Chew F.T."/>
            <person name="Hui J."/>
            <person name="Leung T.F."/>
            <person name="Tungtrongchitr A."/>
            <person name="Zhong N."/>
            <person name="Liu Z."/>
            <person name="Tsui S."/>
        </authorList>
    </citation>
    <scope>NUCLEOTIDE SEQUENCE</scope>
    <source>
        <strain evidence="1">Derf</strain>
        <tissue evidence="1">Whole organism</tissue>
    </source>
</reference>
<evidence type="ECO:0000313" key="1">
    <source>
        <dbReference type="EMBL" id="KAH9518308.1"/>
    </source>
</evidence>
<accession>A0A922L4T7</accession>
<name>A0A922L4T7_DERFA</name>